<feature type="chain" id="PRO_5045689197" evidence="2">
    <location>
        <begin position="24"/>
        <end position="208"/>
    </location>
</feature>
<organism evidence="3 4">
    <name type="scientific">Bonamia ostreae</name>
    <dbReference type="NCBI Taxonomy" id="126728"/>
    <lineage>
        <taxon>Eukaryota</taxon>
        <taxon>Sar</taxon>
        <taxon>Rhizaria</taxon>
        <taxon>Endomyxa</taxon>
        <taxon>Ascetosporea</taxon>
        <taxon>Haplosporida</taxon>
        <taxon>Bonamia</taxon>
    </lineage>
</organism>
<evidence type="ECO:0000313" key="3">
    <source>
        <dbReference type="EMBL" id="MES1922562.1"/>
    </source>
</evidence>
<keyword evidence="4" id="KW-1185">Reference proteome</keyword>
<keyword evidence="2" id="KW-0732">Signal</keyword>
<evidence type="ECO:0000256" key="1">
    <source>
        <dbReference type="SAM" id="Coils"/>
    </source>
</evidence>
<feature type="signal peptide" evidence="2">
    <location>
        <begin position="1"/>
        <end position="23"/>
    </location>
</feature>
<protein>
    <submittedName>
        <fullName evidence="3">Uncharacterized protein</fullName>
    </submittedName>
</protein>
<reference evidence="3 4" key="1">
    <citation type="journal article" date="2024" name="BMC Biol.">
        <title>Comparative genomics of Ascetosporea gives new insight into the evolutionary basis for animal parasitism in Rhizaria.</title>
        <authorList>
            <person name="Hiltunen Thoren M."/>
            <person name="Onut-Brannstrom I."/>
            <person name="Alfjorden A."/>
            <person name="Peckova H."/>
            <person name="Swords F."/>
            <person name="Hooper C."/>
            <person name="Holzer A.S."/>
            <person name="Bass D."/>
            <person name="Burki F."/>
        </authorList>
    </citation>
    <scope>NUCLEOTIDE SEQUENCE [LARGE SCALE GENOMIC DNA]</scope>
    <source>
        <strain evidence="3">20-A016</strain>
    </source>
</reference>
<evidence type="ECO:0000313" key="4">
    <source>
        <dbReference type="Proteomes" id="UP001439008"/>
    </source>
</evidence>
<accession>A0ABV2ASC6</accession>
<keyword evidence="1" id="KW-0175">Coiled coil</keyword>
<sequence length="208" mass="24941">MNIFKTTIIVVFVLTNCRVKCLSEEITKTMKKVLGKNSIEDLYDMTEEEMAAQKEKVRLFEERMKNAKHGDDGVDIRVLHSKNDFVDSEIEMAFKEHFQVFNNGKKKSTLTNKQKETLKKLRDEFDHSEDDENEEYLDEIEDGYISKLLEYKSKKRRKPNNNFAKKVIRMQRENQEEYIKDRRKVDGYFLNILKIFFKIEQFAKHTEF</sequence>
<proteinExistence type="predicted"/>
<gene>
    <name evidence="3" type="ORF">MHBO_004077</name>
</gene>
<dbReference type="EMBL" id="JBDODL010003097">
    <property type="protein sequence ID" value="MES1922562.1"/>
    <property type="molecule type" value="Genomic_DNA"/>
</dbReference>
<comment type="caution">
    <text evidence="3">The sequence shown here is derived from an EMBL/GenBank/DDBJ whole genome shotgun (WGS) entry which is preliminary data.</text>
</comment>
<feature type="coiled-coil region" evidence="1">
    <location>
        <begin position="36"/>
        <end position="63"/>
    </location>
</feature>
<evidence type="ECO:0000256" key="2">
    <source>
        <dbReference type="SAM" id="SignalP"/>
    </source>
</evidence>
<name>A0ABV2ASC6_9EUKA</name>
<dbReference type="Proteomes" id="UP001439008">
    <property type="component" value="Unassembled WGS sequence"/>
</dbReference>